<dbReference type="SUPFAM" id="SSF54631">
    <property type="entry name" value="CBS-domain pair"/>
    <property type="match status" value="1"/>
</dbReference>
<name>A0A7X0HND2_9BACI</name>
<dbReference type="PROSITE" id="PS51371">
    <property type="entry name" value="CBS"/>
    <property type="match status" value="2"/>
</dbReference>
<dbReference type="PANTHER" id="PTHR43080:SF2">
    <property type="entry name" value="CBS DOMAIN-CONTAINING PROTEIN"/>
    <property type="match status" value="1"/>
</dbReference>
<evidence type="ECO:0000256" key="1">
    <source>
        <dbReference type="ARBA" id="ARBA00023122"/>
    </source>
</evidence>
<keyword evidence="5" id="KW-1185">Reference proteome</keyword>
<proteinExistence type="predicted"/>
<dbReference type="Gene3D" id="3.10.580.10">
    <property type="entry name" value="CBS-domain"/>
    <property type="match status" value="1"/>
</dbReference>
<protein>
    <submittedName>
        <fullName evidence="4">Putative transcriptional regulator</fullName>
    </submittedName>
</protein>
<dbReference type="EMBL" id="JACHGK010000001">
    <property type="protein sequence ID" value="MBB6443970.1"/>
    <property type="molecule type" value="Genomic_DNA"/>
</dbReference>
<evidence type="ECO:0000313" key="5">
    <source>
        <dbReference type="Proteomes" id="UP000531594"/>
    </source>
</evidence>
<reference evidence="4 5" key="1">
    <citation type="submission" date="2020-08" db="EMBL/GenBank/DDBJ databases">
        <title>Genomic Encyclopedia of Type Strains, Phase IV (KMG-IV): sequencing the most valuable type-strain genomes for metagenomic binning, comparative biology and taxonomic classification.</title>
        <authorList>
            <person name="Goeker M."/>
        </authorList>
    </citation>
    <scope>NUCLEOTIDE SEQUENCE [LARGE SCALE GENOMIC DNA]</scope>
    <source>
        <strain evidence="4 5">DSM 5391</strain>
    </source>
</reference>
<feature type="domain" description="CBS" evidence="3">
    <location>
        <begin position="7"/>
        <end position="63"/>
    </location>
</feature>
<dbReference type="InterPro" id="IPR046342">
    <property type="entry name" value="CBS_dom_sf"/>
</dbReference>
<dbReference type="Pfam" id="PF00571">
    <property type="entry name" value="CBS"/>
    <property type="match status" value="2"/>
</dbReference>
<organism evidence="4 5">
    <name type="scientific">Bacillus benzoevorans</name>
    <dbReference type="NCBI Taxonomy" id="1456"/>
    <lineage>
        <taxon>Bacteria</taxon>
        <taxon>Bacillati</taxon>
        <taxon>Bacillota</taxon>
        <taxon>Bacilli</taxon>
        <taxon>Bacillales</taxon>
        <taxon>Bacillaceae</taxon>
        <taxon>Bacillus</taxon>
    </lineage>
</organism>
<evidence type="ECO:0000313" key="4">
    <source>
        <dbReference type="EMBL" id="MBB6443970.1"/>
    </source>
</evidence>
<dbReference type="RefSeq" id="WP_184522535.1">
    <property type="nucleotide sequence ID" value="NZ_JACHGK010000001.1"/>
</dbReference>
<feature type="domain" description="CBS" evidence="3">
    <location>
        <begin position="97"/>
        <end position="152"/>
    </location>
</feature>
<sequence>MKAHEIMNNQVVKVKEQDSVYLCIKKMLQYNISGLPVVNERNELKAFLSDGDIMRAVGKTNEIVLGTLLYADVFQIDPKGFEERAQEILTLNVMEIAQKKVYTVKLDEEVENITTAMAKQKIKQLPVERNGVLVGMISRGDVIRNTFKSINECLKKSVC</sequence>
<dbReference type="SMART" id="SM00116">
    <property type="entry name" value="CBS"/>
    <property type="match status" value="2"/>
</dbReference>
<dbReference type="PANTHER" id="PTHR43080">
    <property type="entry name" value="CBS DOMAIN-CONTAINING PROTEIN CBSX3, MITOCHONDRIAL"/>
    <property type="match status" value="1"/>
</dbReference>
<evidence type="ECO:0000259" key="3">
    <source>
        <dbReference type="PROSITE" id="PS51371"/>
    </source>
</evidence>
<dbReference type="AlphaFoldDB" id="A0A7X0HND2"/>
<gene>
    <name evidence="4" type="ORF">HNR53_000558</name>
</gene>
<dbReference type="InterPro" id="IPR000644">
    <property type="entry name" value="CBS_dom"/>
</dbReference>
<dbReference type="InterPro" id="IPR051257">
    <property type="entry name" value="Diverse_CBS-Domain"/>
</dbReference>
<evidence type="ECO:0000256" key="2">
    <source>
        <dbReference type="PROSITE-ProRule" id="PRU00703"/>
    </source>
</evidence>
<keyword evidence="1 2" id="KW-0129">CBS domain</keyword>
<comment type="caution">
    <text evidence="4">The sequence shown here is derived from an EMBL/GenBank/DDBJ whole genome shotgun (WGS) entry which is preliminary data.</text>
</comment>
<accession>A0A7X0HND2</accession>
<dbReference type="Proteomes" id="UP000531594">
    <property type="component" value="Unassembled WGS sequence"/>
</dbReference>